<evidence type="ECO:0000256" key="2">
    <source>
        <dbReference type="ARBA" id="ARBA00022679"/>
    </source>
</evidence>
<dbReference type="EMBL" id="JADIMU010000009">
    <property type="protein sequence ID" value="MBO8442371.1"/>
    <property type="molecule type" value="Genomic_DNA"/>
</dbReference>
<organism evidence="5 6">
    <name type="scientific">Candidatus Aphodenecus pullistercoris</name>
    <dbReference type="NCBI Taxonomy" id="2840669"/>
    <lineage>
        <taxon>Bacteria</taxon>
        <taxon>Pseudomonadati</taxon>
        <taxon>Spirochaetota</taxon>
        <taxon>Spirochaetia</taxon>
        <taxon>Spirochaetales</taxon>
        <taxon>Candidatus Aphodenecus</taxon>
    </lineage>
</organism>
<protein>
    <submittedName>
        <fullName evidence="5">Type II toxin-antitoxin system HipA family toxin</fullName>
    </submittedName>
</protein>
<dbReference type="GO" id="GO:0005829">
    <property type="term" value="C:cytosol"/>
    <property type="evidence" value="ECO:0007669"/>
    <property type="project" value="TreeGrafter"/>
</dbReference>
<name>A0A9D9E710_9SPIR</name>
<dbReference type="PANTHER" id="PTHR37419">
    <property type="entry name" value="SERINE/THREONINE-PROTEIN KINASE TOXIN HIPA"/>
    <property type="match status" value="1"/>
</dbReference>
<gene>
    <name evidence="5" type="ORF">IAC42_01220</name>
</gene>
<dbReference type="InterPro" id="IPR052028">
    <property type="entry name" value="HipA_Ser/Thr_kinase"/>
</dbReference>
<accession>A0A9D9E710</accession>
<reference evidence="5" key="1">
    <citation type="submission" date="2020-10" db="EMBL/GenBank/DDBJ databases">
        <authorList>
            <person name="Gilroy R."/>
        </authorList>
    </citation>
    <scope>NUCLEOTIDE SEQUENCE</scope>
    <source>
        <strain evidence="5">11167</strain>
    </source>
</reference>
<evidence type="ECO:0000256" key="3">
    <source>
        <dbReference type="ARBA" id="ARBA00022777"/>
    </source>
</evidence>
<evidence type="ECO:0000256" key="1">
    <source>
        <dbReference type="ARBA" id="ARBA00010164"/>
    </source>
</evidence>
<keyword evidence="3" id="KW-0418">Kinase</keyword>
<reference evidence="5" key="2">
    <citation type="journal article" date="2021" name="PeerJ">
        <title>Extensive microbial diversity within the chicken gut microbiome revealed by metagenomics and culture.</title>
        <authorList>
            <person name="Gilroy R."/>
            <person name="Ravi A."/>
            <person name="Getino M."/>
            <person name="Pursley I."/>
            <person name="Horton D.L."/>
            <person name="Alikhan N.F."/>
            <person name="Baker D."/>
            <person name="Gharbi K."/>
            <person name="Hall N."/>
            <person name="Watson M."/>
            <person name="Adriaenssens E.M."/>
            <person name="Foster-Nyarko E."/>
            <person name="Jarju S."/>
            <person name="Secka A."/>
            <person name="Antonio M."/>
            <person name="Oren A."/>
            <person name="Chaudhuri R.R."/>
            <person name="La Ragione R."/>
            <person name="Hildebrand F."/>
            <person name="Pallen M.J."/>
        </authorList>
    </citation>
    <scope>NUCLEOTIDE SEQUENCE</scope>
    <source>
        <strain evidence="5">11167</strain>
    </source>
</reference>
<dbReference type="InterPro" id="IPR012893">
    <property type="entry name" value="HipA-like_C"/>
</dbReference>
<evidence type="ECO:0000259" key="4">
    <source>
        <dbReference type="Pfam" id="PF07804"/>
    </source>
</evidence>
<dbReference type="Pfam" id="PF07804">
    <property type="entry name" value="HipA_C"/>
    <property type="match status" value="1"/>
</dbReference>
<dbReference type="Proteomes" id="UP000823633">
    <property type="component" value="Unassembled WGS sequence"/>
</dbReference>
<evidence type="ECO:0000313" key="6">
    <source>
        <dbReference type="Proteomes" id="UP000823633"/>
    </source>
</evidence>
<feature type="domain" description="HipA-like C-terminal" evidence="4">
    <location>
        <begin position="171"/>
        <end position="372"/>
    </location>
</feature>
<keyword evidence="2" id="KW-0808">Transferase</keyword>
<evidence type="ECO:0000313" key="5">
    <source>
        <dbReference type="EMBL" id="MBO8442371.1"/>
    </source>
</evidence>
<comment type="similarity">
    <text evidence="1">Belongs to the HipA Ser/Thr kinase family.</text>
</comment>
<proteinExistence type="inferred from homology"/>
<comment type="caution">
    <text evidence="5">The sequence shown here is derived from an EMBL/GenBank/DDBJ whole genome shotgun (WGS) entry which is preliminary data.</text>
</comment>
<dbReference type="Gene3D" id="1.10.1070.20">
    <property type="match status" value="1"/>
</dbReference>
<dbReference type="GO" id="GO:0004674">
    <property type="term" value="F:protein serine/threonine kinase activity"/>
    <property type="evidence" value="ECO:0007669"/>
    <property type="project" value="TreeGrafter"/>
</dbReference>
<dbReference type="AlphaFoldDB" id="A0A9D9E710"/>
<sequence>MRTLTVVAAFDFLPEPRTVGELQRDSIPGRGDRYRFNFDPGWLSGNWTQPLDNVTALAPSVFSRNLDFPFIIDSIPDRWGRTLIERRHSRMLRKAGQAVRTCTTWDFLVGVDDRTRMGALRFFDEAGKAVSESPDSVPPLSQLASFSTLLRDYEENGVEAFWLDAFFSSSSSLGGARPKINVVDDDGTLWIAKLPALHDTYDVGLWEELVMRLARRAGIHTAQTMTIPGHDGRHVLLSRRFDRDGDSRIHMASAHCLLYPRTEDASFLDLAELVSMCSVAPQDDLHELFRRLVFFASVNNTDNHLRNHAFLLTQDGWRLAPAYDINASVHGRASALAITEGLHELDMSLIKSLSPLFAQDNADEVVDSVLDAVSFWKQEARELGLGHEIPLMETAFAVG</sequence>